<feature type="compositionally biased region" description="Pro residues" evidence="1">
    <location>
        <begin position="169"/>
        <end position="186"/>
    </location>
</feature>
<comment type="caution">
    <text evidence="2">The sequence shown here is derived from an EMBL/GenBank/DDBJ whole genome shotgun (WGS) entry which is preliminary data.</text>
</comment>
<evidence type="ECO:0000256" key="1">
    <source>
        <dbReference type="SAM" id="MobiDB-lite"/>
    </source>
</evidence>
<feature type="compositionally biased region" description="Low complexity" evidence="1">
    <location>
        <begin position="126"/>
        <end position="148"/>
    </location>
</feature>
<feature type="compositionally biased region" description="Pro residues" evidence="1">
    <location>
        <begin position="263"/>
        <end position="273"/>
    </location>
</feature>
<dbReference type="GeneID" id="91471232"/>
<dbReference type="RefSeq" id="WP_189921056.1">
    <property type="nucleotide sequence ID" value="NZ_BMSI01000004.1"/>
</dbReference>
<feature type="compositionally biased region" description="Polar residues" evidence="1">
    <location>
        <begin position="577"/>
        <end position="594"/>
    </location>
</feature>
<sequence>MTQSGQGEEPSAQPAREGIVLPSDGGEPLLPGMTASVPRPAPRQGPPTPPPSDRYSGGYGAQQPGQQQPGQQQPGQQPYGEDRYGQQQYGQDQYGRDQYGQDRYGQQPPAGGQTWGDPWGPGGQAPAGQQAQSWPLPADQQQHQQPSQDGWNTGRSDQWHGGDPAGAGPLPPESAPAPGAPLPPAAPLSSDDGATQYIPPVPADGGRGPYPSSFAAPAPADEGVTQYLPPVPPAAPADEGATQYLPPVPAAPADEGATQYLPPVAPGALPPEVPAESGPYPGPGRQNPGTGAFPAGAQASAPGARPGAYSDSEPTQYIPPVAAQADGERQPPAEFENLFRSGPGGDGPAGSTQQLPRYSEPDAPGYGGPGGAPGYGAGPAARTPQTGHTPPGGPAAGGRRAVRDDGAGRGGRTGSRVPLFAAIGVALAVVGIGAGAMMGGGGGDEGDDGKTVAASAPASGASSASTGAAAQQAAELDKLLADSGSSRASVISAVADVKSCGNLGQAATDLRDAAKQRTELVTRLSALKVDQLPDHAALTTALTKAWQASAAADEHYAAWADQVAANKKKSCKKGGARTTSETLEGNRASGTASAQKKRAAELWNGIAKTYDLTERQPTQL</sequence>
<feature type="compositionally biased region" description="Low complexity" evidence="1">
    <location>
        <begin position="453"/>
        <end position="463"/>
    </location>
</feature>
<dbReference type="EMBL" id="BNEB01000003">
    <property type="protein sequence ID" value="GHI61709.1"/>
    <property type="molecule type" value="Genomic_DNA"/>
</dbReference>
<organism evidence="2 3">
    <name type="scientific">Streptomyces asoensis</name>
    <dbReference type="NCBI Taxonomy" id="249586"/>
    <lineage>
        <taxon>Bacteria</taxon>
        <taxon>Bacillati</taxon>
        <taxon>Actinomycetota</taxon>
        <taxon>Actinomycetes</taxon>
        <taxon>Kitasatosporales</taxon>
        <taxon>Streptomycetaceae</taxon>
        <taxon>Streptomyces</taxon>
    </lineage>
</organism>
<reference evidence="3" key="1">
    <citation type="submission" date="2023-07" db="EMBL/GenBank/DDBJ databases">
        <title>Whole genome shotgun sequence of Streptomyces cacaoi subsp. asoensis NBRC 13813.</title>
        <authorList>
            <person name="Komaki H."/>
            <person name="Tamura T."/>
        </authorList>
    </citation>
    <scope>NUCLEOTIDE SEQUENCE [LARGE SCALE GENOMIC DNA]</scope>
    <source>
        <strain evidence="3">NBRC 13813</strain>
    </source>
</reference>
<proteinExistence type="predicted"/>
<feature type="region of interest" description="Disordered" evidence="1">
    <location>
        <begin position="569"/>
        <end position="597"/>
    </location>
</feature>
<feature type="compositionally biased region" description="Low complexity" evidence="1">
    <location>
        <begin position="378"/>
        <end position="389"/>
    </location>
</feature>
<feature type="compositionally biased region" description="Low complexity" evidence="1">
    <location>
        <begin position="209"/>
        <end position="220"/>
    </location>
</feature>
<name>A0ABQ3S0S1_9ACTN</name>
<evidence type="ECO:0000313" key="2">
    <source>
        <dbReference type="EMBL" id="GHI61709.1"/>
    </source>
</evidence>
<feature type="compositionally biased region" description="Pro residues" evidence="1">
    <location>
        <begin position="39"/>
        <end position="52"/>
    </location>
</feature>
<keyword evidence="3" id="KW-1185">Reference proteome</keyword>
<accession>A0ABQ3S0S1</accession>
<evidence type="ECO:0000313" key="3">
    <source>
        <dbReference type="Proteomes" id="UP000649259"/>
    </source>
</evidence>
<dbReference type="Proteomes" id="UP000649259">
    <property type="component" value="Unassembled WGS sequence"/>
</dbReference>
<feature type="compositionally biased region" description="Low complexity" evidence="1">
    <location>
        <begin position="61"/>
        <end position="107"/>
    </location>
</feature>
<feature type="region of interest" description="Disordered" evidence="1">
    <location>
        <begin position="1"/>
        <end position="415"/>
    </location>
</feature>
<feature type="region of interest" description="Disordered" evidence="1">
    <location>
        <begin position="442"/>
        <end position="463"/>
    </location>
</feature>
<protein>
    <submittedName>
        <fullName evidence="2">Uncharacterized protein</fullName>
    </submittedName>
</protein>
<feature type="compositionally biased region" description="Gly residues" evidence="1">
    <location>
        <begin position="365"/>
        <end position="377"/>
    </location>
</feature>
<gene>
    <name evidence="2" type="ORF">Saso_33590</name>
</gene>